<keyword evidence="3" id="KW-1185">Reference proteome</keyword>
<feature type="compositionally biased region" description="Basic and acidic residues" evidence="1">
    <location>
        <begin position="461"/>
        <end position="471"/>
    </location>
</feature>
<feature type="compositionally biased region" description="Basic and acidic residues" evidence="1">
    <location>
        <begin position="259"/>
        <end position="286"/>
    </location>
</feature>
<proteinExistence type="predicted"/>
<reference evidence="2" key="1">
    <citation type="journal article" date="2020" name="Stud. Mycol.">
        <title>101 Dothideomycetes genomes: a test case for predicting lifestyles and emergence of pathogens.</title>
        <authorList>
            <person name="Haridas S."/>
            <person name="Albert R."/>
            <person name="Binder M."/>
            <person name="Bloem J."/>
            <person name="Labutti K."/>
            <person name="Salamov A."/>
            <person name="Andreopoulos B."/>
            <person name="Baker S."/>
            <person name="Barry K."/>
            <person name="Bills G."/>
            <person name="Bluhm B."/>
            <person name="Cannon C."/>
            <person name="Castanera R."/>
            <person name="Culley D."/>
            <person name="Daum C."/>
            <person name="Ezra D."/>
            <person name="Gonzalez J."/>
            <person name="Henrissat B."/>
            <person name="Kuo A."/>
            <person name="Liang C."/>
            <person name="Lipzen A."/>
            <person name="Lutzoni F."/>
            <person name="Magnuson J."/>
            <person name="Mondo S."/>
            <person name="Nolan M."/>
            <person name="Ohm R."/>
            <person name="Pangilinan J."/>
            <person name="Park H.-J."/>
            <person name="Ramirez L."/>
            <person name="Alfaro M."/>
            <person name="Sun H."/>
            <person name="Tritt A."/>
            <person name="Yoshinaga Y."/>
            <person name="Zwiers L.-H."/>
            <person name="Turgeon B."/>
            <person name="Goodwin S."/>
            <person name="Spatafora J."/>
            <person name="Crous P."/>
            <person name="Grigoriev I."/>
        </authorList>
    </citation>
    <scope>NUCLEOTIDE SEQUENCE</scope>
    <source>
        <strain evidence="2">CBS 113979</strain>
    </source>
</reference>
<feature type="region of interest" description="Disordered" evidence="1">
    <location>
        <begin position="1"/>
        <end position="85"/>
    </location>
</feature>
<feature type="compositionally biased region" description="Low complexity" evidence="1">
    <location>
        <begin position="377"/>
        <end position="391"/>
    </location>
</feature>
<feature type="compositionally biased region" description="Polar residues" evidence="1">
    <location>
        <begin position="54"/>
        <end position="85"/>
    </location>
</feature>
<feature type="compositionally biased region" description="Low complexity" evidence="1">
    <location>
        <begin position="346"/>
        <end position="364"/>
    </location>
</feature>
<evidence type="ECO:0000256" key="1">
    <source>
        <dbReference type="SAM" id="MobiDB-lite"/>
    </source>
</evidence>
<feature type="compositionally biased region" description="Low complexity" evidence="1">
    <location>
        <begin position="409"/>
        <end position="425"/>
    </location>
</feature>
<feature type="compositionally biased region" description="Pro residues" evidence="1">
    <location>
        <begin position="102"/>
        <end position="114"/>
    </location>
</feature>
<sequence>MPKRLPWADSDDDLPSASKKKTPARPAKRQRSDVEYSDSGFDAPRNDASRRSRSNGPGKSSRFLTSSNPVQSVASTSPLPRQPYQRTIQTNPTTLACAFSSSPPPAELPLQPPTPAYMRPGLAADDAFVMVEDEFLATARVFTKHLHAAEYARLKTLARTANSEKAHTISRAVDGRTEMSREARIRVRGLERGERVGEAVERVGGDLGEWGREEEEREVEEEGWIRDPRLMGLMRRPEVRRVRLEGLVGVRGDTRMARGFGKMDVREEEKDGRESGERTGEGEKRSGMGSSVLKRKEKGHEHISSILKPKQRSGPQDDDAEFLRPSNSARDTVSVPAHRPRPRPSPSSASRSSSTTDFRSSTSSDIPLSTRKPHPEPQSQSQPEPPQQSTYLPPPPCPHPKYKHEPSTHRSSSPPKSKSQPISRPNPKFVIPDDFDDFGFPKRSSTPSEMSQRMAKRKARREREGEGKDKGNGSGNGRGVLLDEIPTFLV</sequence>
<accession>A0A6G1H861</accession>
<dbReference type="OrthoDB" id="5374569at2759"/>
<dbReference type="AlphaFoldDB" id="A0A6G1H861"/>
<evidence type="ECO:0000313" key="3">
    <source>
        <dbReference type="Proteomes" id="UP000800041"/>
    </source>
</evidence>
<feature type="region of interest" description="Disordered" evidence="1">
    <location>
        <begin position="95"/>
        <end position="114"/>
    </location>
</feature>
<gene>
    <name evidence="2" type="ORF">K402DRAFT_452015</name>
</gene>
<feature type="region of interest" description="Disordered" evidence="1">
    <location>
        <begin position="259"/>
        <end position="490"/>
    </location>
</feature>
<dbReference type="EMBL" id="ML977145">
    <property type="protein sequence ID" value="KAF1989252.1"/>
    <property type="molecule type" value="Genomic_DNA"/>
</dbReference>
<protein>
    <submittedName>
        <fullName evidence="2">Uncharacterized protein</fullName>
    </submittedName>
</protein>
<evidence type="ECO:0000313" key="2">
    <source>
        <dbReference type="EMBL" id="KAF1989252.1"/>
    </source>
</evidence>
<name>A0A6G1H861_9PEZI</name>
<dbReference type="Proteomes" id="UP000800041">
    <property type="component" value="Unassembled WGS sequence"/>
</dbReference>
<organism evidence="2 3">
    <name type="scientific">Aulographum hederae CBS 113979</name>
    <dbReference type="NCBI Taxonomy" id="1176131"/>
    <lineage>
        <taxon>Eukaryota</taxon>
        <taxon>Fungi</taxon>
        <taxon>Dikarya</taxon>
        <taxon>Ascomycota</taxon>
        <taxon>Pezizomycotina</taxon>
        <taxon>Dothideomycetes</taxon>
        <taxon>Pleosporomycetidae</taxon>
        <taxon>Aulographales</taxon>
        <taxon>Aulographaceae</taxon>
    </lineage>
</organism>
<feature type="compositionally biased region" description="Basic residues" evidence="1">
    <location>
        <begin position="18"/>
        <end position="29"/>
    </location>
</feature>